<sequence>IPSVGTRNSKSSEACSDGSGIRTHACEETGALNLGLRALGHLAKDMSKLSP</sequence>
<feature type="region of interest" description="Disordered" evidence="1">
    <location>
        <begin position="1"/>
        <end position="21"/>
    </location>
</feature>
<protein>
    <submittedName>
        <fullName evidence="4">Kinesin motor domain-containing protein</fullName>
    </submittedName>
</protein>
<gene>
    <name evidence="2" type="ORF">TCNE_LOCUS12948</name>
</gene>
<feature type="compositionally biased region" description="Polar residues" evidence="1">
    <location>
        <begin position="1"/>
        <end position="14"/>
    </location>
</feature>
<reference evidence="4" key="1">
    <citation type="submission" date="2016-06" db="UniProtKB">
        <authorList>
            <consortium name="WormBaseParasite"/>
        </authorList>
    </citation>
    <scope>IDENTIFICATION</scope>
</reference>
<keyword evidence="3" id="KW-1185">Reference proteome</keyword>
<dbReference type="Proteomes" id="UP000050794">
    <property type="component" value="Unassembled WGS sequence"/>
</dbReference>
<organism evidence="3 4">
    <name type="scientific">Toxocara canis</name>
    <name type="common">Canine roundworm</name>
    <dbReference type="NCBI Taxonomy" id="6265"/>
    <lineage>
        <taxon>Eukaryota</taxon>
        <taxon>Metazoa</taxon>
        <taxon>Ecdysozoa</taxon>
        <taxon>Nematoda</taxon>
        <taxon>Chromadorea</taxon>
        <taxon>Rhabditida</taxon>
        <taxon>Spirurina</taxon>
        <taxon>Ascaridomorpha</taxon>
        <taxon>Ascaridoidea</taxon>
        <taxon>Toxocaridae</taxon>
        <taxon>Toxocara</taxon>
    </lineage>
</organism>
<accession>A0A183UWS8</accession>
<proteinExistence type="predicted"/>
<evidence type="ECO:0000313" key="3">
    <source>
        <dbReference type="Proteomes" id="UP000050794"/>
    </source>
</evidence>
<dbReference type="EMBL" id="UYWY01021491">
    <property type="protein sequence ID" value="VDM44269.1"/>
    <property type="molecule type" value="Genomic_DNA"/>
</dbReference>
<dbReference type="WBParaSite" id="TCNE_0001294801-mRNA-1">
    <property type="protein sequence ID" value="TCNE_0001294801-mRNA-1"/>
    <property type="gene ID" value="TCNE_0001294801"/>
</dbReference>
<evidence type="ECO:0000313" key="4">
    <source>
        <dbReference type="WBParaSite" id="TCNE_0001294801-mRNA-1"/>
    </source>
</evidence>
<dbReference type="AlphaFoldDB" id="A0A183UWS8"/>
<evidence type="ECO:0000313" key="2">
    <source>
        <dbReference type="EMBL" id="VDM44269.1"/>
    </source>
</evidence>
<evidence type="ECO:0000256" key="1">
    <source>
        <dbReference type="SAM" id="MobiDB-lite"/>
    </source>
</evidence>
<reference evidence="2 3" key="2">
    <citation type="submission" date="2018-11" db="EMBL/GenBank/DDBJ databases">
        <authorList>
            <consortium name="Pathogen Informatics"/>
        </authorList>
    </citation>
    <scope>NUCLEOTIDE SEQUENCE [LARGE SCALE GENOMIC DNA]</scope>
</reference>
<name>A0A183UWS8_TOXCA</name>